<dbReference type="EMBL" id="LT551507">
    <property type="protein sequence ID" value="SAL96954.1"/>
    <property type="molecule type" value="Genomic_DNA"/>
</dbReference>
<dbReference type="InterPro" id="IPR004331">
    <property type="entry name" value="SPX_dom"/>
</dbReference>
<keyword evidence="5" id="KW-0539">Nucleus</keyword>
<dbReference type="GO" id="GO:0005634">
    <property type="term" value="C:nucleus"/>
    <property type="evidence" value="ECO:0007669"/>
    <property type="project" value="UniProtKB-SubCell"/>
</dbReference>
<dbReference type="GO" id="GO:0006397">
    <property type="term" value="P:mRNA processing"/>
    <property type="evidence" value="ECO:0007669"/>
    <property type="project" value="UniProtKB-KW"/>
</dbReference>
<keyword evidence="9" id="KW-1185">Reference proteome</keyword>
<keyword evidence="3" id="KW-0507">mRNA processing</keyword>
<feature type="region of interest" description="Disordered" evidence="6">
    <location>
        <begin position="40"/>
        <end position="153"/>
    </location>
</feature>
<accession>A0A163J3H2</accession>
<dbReference type="InterPro" id="IPR047313">
    <property type="entry name" value="SMN_C"/>
</dbReference>
<sequence length="433" mass="49702">MFGSIAAKSIDNRPPPDPAKALDPWDDTSLIQFWQQSIGSYKKHHAGPDTIDEKGPDPLVERSKRMDSSIPDDQTTRTKRARKDTVDPTTTAATDNLPSIPAQTTQNTSPLRQDKDDNDDDDDTGPDQVVEEEYSEEYTKAAEDQEHNEDYYGESSYDYNYDYYYYHNNNDYAYQQPQAAAPPPMPFAPPASASPEGNEAFTNMIMAWYYSGYYTGLYQIMKFAKQMETEATELPVNWRPYLIKYRSLKKSLHSVVEELQSRGLSLQLLSDQRQENWSLVYAVTGDTKNQPRPCIKIRVDNPASFSLDDDDIMHQVIPSILATNATDPKPFQYQIDLIKDMEFFRLLLAELEQALTLYDVERQRLLSAVKDLEDLLTIAASPTKKDLYIWREIFHLYLSICPAEKTTQDYEGCKERLALLSNDIVKRKLVSRE</sequence>
<evidence type="ECO:0000256" key="4">
    <source>
        <dbReference type="ARBA" id="ARBA00023187"/>
    </source>
</evidence>
<name>A0A163J3H2_ABSGL</name>
<feature type="region of interest" description="Disordered" evidence="6">
    <location>
        <begin position="1"/>
        <end position="27"/>
    </location>
</feature>
<protein>
    <recommendedName>
        <fullName evidence="7">SPX domain-containing protein</fullName>
    </recommendedName>
</protein>
<feature type="compositionally biased region" description="Basic and acidic residues" evidence="6">
    <location>
        <begin position="51"/>
        <end position="67"/>
    </location>
</feature>
<feature type="compositionally biased region" description="Acidic residues" evidence="6">
    <location>
        <begin position="116"/>
        <end position="136"/>
    </location>
</feature>
<dbReference type="InParanoid" id="A0A163J3H2"/>
<evidence type="ECO:0000313" key="8">
    <source>
        <dbReference type="EMBL" id="SAL96954.1"/>
    </source>
</evidence>
<evidence type="ECO:0000313" key="9">
    <source>
        <dbReference type="Proteomes" id="UP000078561"/>
    </source>
</evidence>
<evidence type="ECO:0000256" key="5">
    <source>
        <dbReference type="ARBA" id="ARBA00023242"/>
    </source>
</evidence>
<dbReference type="OrthoDB" id="1703270at2759"/>
<organism evidence="8">
    <name type="scientific">Absidia glauca</name>
    <name type="common">Pin mould</name>
    <dbReference type="NCBI Taxonomy" id="4829"/>
    <lineage>
        <taxon>Eukaryota</taxon>
        <taxon>Fungi</taxon>
        <taxon>Fungi incertae sedis</taxon>
        <taxon>Mucoromycota</taxon>
        <taxon>Mucoromycotina</taxon>
        <taxon>Mucoromycetes</taxon>
        <taxon>Mucorales</taxon>
        <taxon>Cunninghamellaceae</taxon>
        <taxon>Absidia</taxon>
    </lineage>
</organism>
<comment type="subcellular location">
    <subcellularLocation>
        <location evidence="1">Nucleus</location>
    </subcellularLocation>
</comment>
<dbReference type="InterPro" id="IPR040424">
    <property type="entry name" value="Smn1"/>
</dbReference>
<evidence type="ECO:0000256" key="6">
    <source>
        <dbReference type="SAM" id="MobiDB-lite"/>
    </source>
</evidence>
<reference evidence="8" key="1">
    <citation type="submission" date="2016-04" db="EMBL/GenBank/DDBJ databases">
        <authorList>
            <person name="Evans L.H."/>
            <person name="Alamgir A."/>
            <person name="Owens N."/>
            <person name="Weber N.D."/>
            <person name="Virtaneva K."/>
            <person name="Barbian K."/>
            <person name="Babar A."/>
            <person name="Rosenke K."/>
        </authorList>
    </citation>
    <scope>NUCLEOTIDE SEQUENCE [LARGE SCALE GENOMIC DNA]</scope>
    <source>
        <strain evidence="8">CBS 101.48</strain>
    </source>
</reference>
<keyword evidence="4" id="KW-0508">mRNA splicing</keyword>
<evidence type="ECO:0000256" key="2">
    <source>
        <dbReference type="ARBA" id="ARBA00005371"/>
    </source>
</evidence>
<dbReference type="CDD" id="cd22852">
    <property type="entry name" value="SMN_C"/>
    <property type="match status" value="1"/>
</dbReference>
<comment type="similarity">
    <text evidence="2">Belongs to the SMN family.</text>
</comment>
<dbReference type="AlphaFoldDB" id="A0A163J3H2"/>
<feature type="compositionally biased region" description="Polar residues" evidence="6">
    <location>
        <begin position="101"/>
        <end position="111"/>
    </location>
</feature>
<dbReference type="Proteomes" id="UP000078561">
    <property type="component" value="Unassembled WGS sequence"/>
</dbReference>
<dbReference type="GO" id="GO:0008380">
    <property type="term" value="P:RNA splicing"/>
    <property type="evidence" value="ECO:0007669"/>
    <property type="project" value="UniProtKB-KW"/>
</dbReference>
<feature type="domain" description="SPX" evidence="7">
    <location>
        <begin position="221"/>
        <end position="433"/>
    </location>
</feature>
<evidence type="ECO:0000259" key="7">
    <source>
        <dbReference type="PROSITE" id="PS51382"/>
    </source>
</evidence>
<evidence type="ECO:0000256" key="1">
    <source>
        <dbReference type="ARBA" id="ARBA00004123"/>
    </source>
</evidence>
<evidence type="ECO:0000256" key="3">
    <source>
        <dbReference type="ARBA" id="ARBA00022664"/>
    </source>
</evidence>
<dbReference type="PANTHER" id="PTHR39267:SF1">
    <property type="entry name" value="SURVIVAL MOTOR NEURON PROTEIN"/>
    <property type="match status" value="1"/>
</dbReference>
<dbReference type="PANTHER" id="PTHR39267">
    <property type="entry name" value="SURVIVAL MOTOR NEURON-LIKE PROTEIN 1"/>
    <property type="match status" value="1"/>
</dbReference>
<proteinExistence type="inferred from homology"/>
<feature type="compositionally biased region" description="Basic and acidic residues" evidence="6">
    <location>
        <begin position="137"/>
        <end position="150"/>
    </location>
</feature>
<dbReference type="Pfam" id="PF03105">
    <property type="entry name" value="SPX"/>
    <property type="match status" value="1"/>
</dbReference>
<gene>
    <name evidence="8" type="primary">ABSGL_02412.1 scaffold 3452</name>
</gene>
<dbReference type="STRING" id="4829.A0A163J3H2"/>
<dbReference type="PROSITE" id="PS51382">
    <property type="entry name" value="SPX"/>
    <property type="match status" value="1"/>
</dbReference>